<accession>A0A1G6M3M9</accession>
<evidence type="ECO:0000256" key="1">
    <source>
        <dbReference type="SAM" id="SignalP"/>
    </source>
</evidence>
<proteinExistence type="predicted"/>
<name>A0A1G6M3M9_9GAMM</name>
<sequence length="147" mass="15651">MLKQIKFKQIMIAGAMLAVAGLAQAKDDAHYLDFNQAVQSAVADGAIDGSVKFYLAGTKSGGAIVSKGLISNKKTNGFGKSAEKACDWAVRSAIIQFHESAKARGANAVTNIVSFYKRNEYKDTSKYECHKGGVIAGVTLKGDLVKF</sequence>
<evidence type="ECO:0008006" key="4">
    <source>
        <dbReference type="Google" id="ProtNLM"/>
    </source>
</evidence>
<dbReference type="Proteomes" id="UP000242317">
    <property type="component" value="Unassembled WGS sequence"/>
</dbReference>
<dbReference type="AlphaFoldDB" id="A0A1G6M3M9"/>
<feature type="chain" id="PRO_5017427520" description="Excinuclease" evidence="1">
    <location>
        <begin position="26"/>
        <end position="147"/>
    </location>
</feature>
<dbReference type="EMBL" id="FMYK01000006">
    <property type="protein sequence ID" value="SDC49585.1"/>
    <property type="molecule type" value="Genomic_DNA"/>
</dbReference>
<gene>
    <name evidence="2" type="ORF">SAMN05421749_10643</name>
</gene>
<keyword evidence="3" id="KW-1185">Reference proteome</keyword>
<feature type="signal peptide" evidence="1">
    <location>
        <begin position="1"/>
        <end position="25"/>
    </location>
</feature>
<evidence type="ECO:0000313" key="2">
    <source>
        <dbReference type="EMBL" id="SDC49585.1"/>
    </source>
</evidence>
<reference evidence="3" key="1">
    <citation type="submission" date="2016-09" db="EMBL/GenBank/DDBJ databases">
        <authorList>
            <person name="Varghese N."/>
            <person name="Submissions S."/>
        </authorList>
    </citation>
    <scope>NUCLEOTIDE SEQUENCE [LARGE SCALE GENOMIC DNA]</scope>
    <source>
        <strain evidence="3">ANC 3699</strain>
    </source>
</reference>
<protein>
    <recommendedName>
        <fullName evidence="4">Excinuclease</fullName>
    </recommendedName>
</protein>
<organism evidence="2 3">
    <name type="scientific">Acinetobacter marinus</name>
    <dbReference type="NCBI Taxonomy" id="281375"/>
    <lineage>
        <taxon>Bacteria</taxon>
        <taxon>Pseudomonadati</taxon>
        <taxon>Pseudomonadota</taxon>
        <taxon>Gammaproteobacteria</taxon>
        <taxon>Moraxellales</taxon>
        <taxon>Moraxellaceae</taxon>
        <taxon>Acinetobacter</taxon>
    </lineage>
</organism>
<keyword evidence="1" id="KW-0732">Signal</keyword>
<evidence type="ECO:0000313" key="3">
    <source>
        <dbReference type="Proteomes" id="UP000242317"/>
    </source>
</evidence>